<organism evidence="2 3">
    <name type="scientific">Saltatorellus ferox</name>
    <dbReference type="NCBI Taxonomy" id="2528018"/>
    <lineage>
        <taxon>Bacteria</taxon>
        <taxon>Pseudomonadati</taxon>
        <taxon>Planctomycetota</taxon>
        <taxon>Planctomycetia</taxon>
        <taxon>Planctomycetia incertae sedis</taxon>
        <taxon>Saltatorellus</taxon>
    </lineage>
</organism>
<gene>
    <name evidence="2" type="primary">mcrB</name>
    <name evidence="2" type="ORF">Poly30_28510</name>
</gene>
<keyword evidence="3" id="KW-1185">Reference proteome</keyword>
<dbReference type="REBASE" id="356335">
    <property type="entry name" value="Pba30McrBCP"/>
</dbReference>
<dbReference type="AlphaFoldDB" id="A0A518ETB1"/>
<name>A0A518ETB1_9BACT</name>
<dbReference type="GO" id="GO:0005524">
    <property type="term" value="F:ATP binding"/>
    <property type="evidence" value="ECO:0007669"/>
    <property type="project" value="InterPro"/>
</dbReference>
<dbReference type="Proteomes" id="UP000320390">
    <property type="component" value="Chromosome"/>
</dbReference>
<evidence type="ECO:0000313" key="3">
    <source>
        <dbReference type="Proteomes" id="UP000320390"/>
    </source>
</evidence>
<dbReference type="Pfam" id="PF07728">
    <property type="entry name" value="AAA_5"/>
    <property type="match status" value="1"/>
</dbReference>
<accession>A0A518ETB1</accession>
<dbReference type="InterPro" id="IPR011704">
    <property type="entry name" value="ATPase_dyneun-rel_AAA"/>
</dbReference>
<sequence>MSQVRRASDPDYASVYEVATRWRNTSLLEGRSLFDGSVKSWSTSTASSLRQRIVDNPDESTGTFVEKLKEQMAGANQAETLLLAELVYIHLLVLNNVGLETKLSILNSIGMLAPAPFEVPDELLAPLSTGLVNGGVGYNSNRFYLVAFLLEFAESWCALPQEERAALLEDPWGFKKLLVGLPQERAAAQRNALQFLLFPMIFEDMVSPDHKARVVAAYADEASDDPDIDRQLLSIREALKGRLRDDFTWYAEDVRSTWDHDKQAAKPLAQAPSDSHLTRLEGAFEDSEGLKIFAATVALGIATAHAVDEASWSISQSGSGSGLSLNVGPNRAISIGKRGWSLMAVGEPTRVQARLARVGVETTARPFSFPDDVSLYKSVDPGALAPAIDVLKEEYVAAIRASAVRKTPYRRSFSESALEAIEKLTGERLPRPSRRATSGGAAWIVRVKIDGQDATRETLESGKTRIFWSVNVPPGSTVDVVKAGLLATYPELSNHQLGNQAGSIHRFITRMQVGDLVLMPSGAGLFLGTVQSEATFDPDLDEWSREVDWANADAPISRSDVSPALYSRLRTLLTVTEITPLIEEIESLLEATDDGPVALEPASIAEPRLRKIDSDLAAGWMLDRAWLDEIVEMLSAKKQLIFYGPPGTGKTYLAQRIAEHLTADGGNYRLVQFHPSYSYEDFIEGFRPQVNDQGEMSYVLKPGPLKEIADAAREDPGNPYLLLIDEINRGNLAKIFGELYFLLEYREQSLVLQYGSGTDDEFSLPKNLYVIGTMNTADRSIALVDAAIRRRFFFVEFSPTEPPISDLLRKWLAVHRMSDLPARLLDELNRRLDDTDYAVGPSYLMHPNVDQAPELERTWKHAIMPLLAEHFYGKRGATDRFSIAELRGSIEPPPAELDPTSSDAED</sequence>
<dbReference type="InterPro" id="IPR052934">
    <property type="entry name" value="Methyl-DNA_Rec/Restrict_Enz"/>
</dbReference>
<reference evidence="2 3" key="1">
    <citation type="submission" date="2019-02" db="EMBL/GenBank/DDBJ databases">
        <title>Deep-cultivation of Planctomycetes and their phenomic and genomic characterization uncovers novel biology.</title>
        <authorList>
            <person name="Wiegand S."/>
            <person name="Jogler M."/>
            <person name="Boedeker C."/>
            <person name="Pinto D."/>
            <person name="Vollmers J."/>
            <person name="Rivas-Marin E."/>
            <person name="Kohn T."/>
            <person name="Peeters S.H."/>
            <person name="Heuer A."/>
            <person name="Rast P."/>
            <person name="Oberbeckmann S."/>
            <person name="Bunk B."/>
            <person name="Jeske O."/>
            <person name="Meyerdierks A."/>
            <person name="Storesund J.E."/>
            <person name="Kallscheuer N."/>
            <person name="Luecker S."/>
            <person name="Lage O.M."/>
            <person name="Pohl T."/>
            <person name="Merkel B.J."/>
            <person name="Hornburger P."/>
            <person name="Mueller R.-W."/>
            <person name="Bruemmer F."/>
            <person name="Labrenz M."/>
            <person name="Spormann A.M."/>
            <person name="Op den Camp H."/>
            <person name="Overmann J."/>
            <person name="Amann R."/>
            <person name="Jetten M.S.M."/>
            <person name="Mascher T."/>
            <person name="Medema M.H."/>
            <person name="Devos D.P."/>
            <person name="Kaster A.-K."/>
            <person name="Ovreas L."/>
            <person name="Rohde M."/>
            <person name="Galperin M.Y."/>
            <person name="Jogler C."/>
        </authorList>
    </citation>
    <scope>NUCLEOTIDE SEQUENCE [LARGE SCALE GENOMIC DNA]</scope>
    <source>
        <strain evidence="2 3">Poly30</strain>
    </source>
</reference>
<dbReference type="SUPFAM" id="SSF52540">
    <property type="entry name" value="P-loop containing nucleoside triphosphate hydrolases"/>
    <property type="match status" value="1"/>
</dbReference>
<proteinExistence type="predicted"/>
<feature type="domain" description="AAA+ ATPase" evidence="1">
    <location>
        <begin position="636"/>
        <end position="802"/>
    </location>
</feature>
<dbReference type="PANTHER" id="PTHR37291:SF1">
    <property type="entry name" value="TYPE IV METHYL-DIRECTED RESTRICTION ENZYME ECOKMCRB SUBUNIT"/>
    <property type="match status" value="1"/>
</dbReference>
<dbReference type="InterPro" id="IPR027417">
    <property type="entry name" value="P-loop_NTPase"/>
</dbReference>
<evidence type="ECO:0000313" key="2">
    <source>
        <dbReference type="EMBL" id="QDV07327.1"/>
    </source>
</evidence>
<evidence type="ECO:0000259" key="1">
    <source>
        <dbReference type="SMART" id="SM00382"/>
    </source>
</evidence>
<dbReference type="EMBL" id="CP036434">
    <property type="protein sequence ID" value="QDV07327.1"/>
    <property type="molecule type" value="Genomic_DNA"/>
</dbReference>
<dbReference type="GO" id="GO:0016887">
    <property type="term" value="F:ATP hydrolysis activity"/>
    <property type="evidence" value="ECO:0007669"/>
    <property type="project" value="InterPro"/>
</dbReference>
<dbReference type="RefSeq" id="WP_419190169.1">
    <property type="nucleotide sequence ID" value="NZ_CP036434.1"/>
</dbReference>
<dbReference type="PANTHER" id="PTHR37291">
    <property type="entry name" value="5-METHYLCYTOSINE-SPECIFIC RESTRICTION ENZYME B"/>
    <property type="match status" value="1"/>
</dbReference>
<dbReference type="CDD" id="cd00009">
    <property type="entry name" value="AAA"/>
    <property type="match status" value="1"/>
</dbReference>
<dbReference type="Gene3D" id="3.40.50.300">
    <property type="entry name" value="P-loop containing nucleotide triphosphate hydrolases"/>
    <property type="match status" value="1"/>
</dbReference>
<dbReference type="EC" id="3.1.21.-" evidence="2"/>
<keyword evidence="2" id="KW-0378">Hydrolase</keyword>
<dbReference type="InterPro" id="IPR003593">
    <property type="entry name" value="AAA+_ATPase"/>
</dbReference>
<protein>
    <submittedName>
        <fullName evidence="2">5-methylcytosine-specific restriction enzyme B</fullName>
        <ecNumber evidence="2">3.1.21.-</ecNumber>
    </submittedName>
</protein>
<dbReference type="SMART" id="SM00382">
    <property type="entry name" value="AAA"/>
    <property type="match status" value="1"/>
</dbReference>